<feature type="region of interest" description="Disordered" evidence="1">
    <location>
        <begin position="65"/>
        <end position="103"/>
    </location>
</feature>
<keyword evidence="4" id="KW-1185">Reference proteome</keyword>
<sequence length="118" mass="12890">MTSNANAMPKSTDGEVRLLLIVLKNMKTPQVDWDAVAREGDYNNSNTARARFGTVKNKLGLIASPAGSTSAEAPVKRGGQGSSGSRAKRPKTQHDDLEDFDIIKKEEDEEDKKFIVLD</sequence>
<organism evidence="3 4">
    <name type="scientific">Apiospora aurea</name>
    <dbReference type="NCBI Taxonomy" id="335848"/>
    <lineage>
        <taxon>Eukaryota</taxon>
        <taxon>Fungi</taxon>
        <taxon>Dikarya</taxon>
        <taxon>Ascomycota</taxon>
        <taxon>Pezizomycotina</taxon>
        <taxon>Sordariomycetes</taxon>
        <taxon>Xylariomycetidae</taxon>
        <taxon>Amphisphaeriales</taxon>
        <taxon>Apiosporaceae</taxon>
        <taxon>Apiospora</taxon>
    </lineage>
</organism>
<proteinExistence type="predicted"/>
<feature type="domain" description="Myb-like DNA-binding" evidence="2">
    <location>
        <begin position="13"/>
        <end position="59"/>
    </location>
</feature>
<dbReference type="RefSeq" id="XP_066698330.1">
    <property type="nucleotide sequence ID" value="XM_066845932.1"/>
</dbReference>
<evidence type="ECO:0000313" key="3">
    <source>
        <dbReference type="EMBL" id="KAK7948824.1"/>
    </source>
</evidence>
<comment type="caution">
    <text evidence="3">The sequence shown here is derived from an EMBL/GenBank/DDBJ whole genome shotgun (WGS) entry which is preliminary data.</text>
</comment>
<dbReference type="Proteomes" id="UP001391051">
    <property type="component" value="Unassembled WGS sequence"/>
</dbReference>
<dbReference type="Pfam" id="PF22980">
    <property type="entry name" value="Myb_DNA-bind_8"/>
    <property type="match status" value="1"/>
</dbReference>
<dbReference type="InterPro" id="IPR054505">
    <property type="entry name" value="Myb_DNA-bind_8"/>
</dbReference>
<evidence type="ECO:0000259" key="2">
    <source>
        <dbReference type="Pfam" id="PF22980"/>
    </source>
</evidence>
<accession>A0ABR1Q8T6</accession>
<dbReference type="EMBL" id="JAQQWE010000006">
    <property type="protein sequence ID" value="KAK7948824.1"/>
    <property type="molecule type" value="Genomic_DNA"/>
</dbReference>
<dbReference type="GeneID" id="92078994"/>
<protein>
    <recommendedName>
        <fullName evidence="2">Myb-like DNA-binding domain-containing protein</fullName>
    </recommendedName>
</protein>
<gene>
    <name evidence="3" type="ORF">PG986_009710</name>
</gene>
<evidence type="ECO:0000256" key="1">
    <source>
        <dbReference type="SAM" id="MobiDB-lite"/>
    </source>
</evidence>
<evidence type="ECO:0000313" key="4">
    <source>
        <dbReference type="Proteomes" id="UP001391051"/>
    </source>
</evidence>
<reference evidence="3 4" key="1">
    <citation type="submission" date="2023-01" db="EMBL/GenBank/DDBJ databases">
        <title>Analysis of 21 Apiospora genomes using comparative genomics revels a genus with tremendous synthesis potential of carbohydrate active enzymes and secondary metabolites.</title>
        <authorList>
            <person name="Sorensen T."/>
        </authorList>
    </citation>
    <scope>NUCLEOTIDE SEQUENCE [LARGE SCALE GENOMIC DNA]</scope>
    <source>
        <strain evidence="3 4">CBS 24483</strain>
    </source>
</reference>
<name>A0ABR1Q8T6_9PEZI</name>